<dbReference type="GO" id="GO:0005543">
    <property type="term" value="F:phospholipid binding"/>
    <property type="evidence" value="ECO:0007669"/>
    <property type="project" value="TreeGrafter"/>
</dbReference>
<name>A0A0P7BZ80_9BACT</name>
<keyword evidence="5" id="KW-0441">Lipid A biosynthesis</keyword>
<comment type="caution">
    <text evidence="11">The sequence shown here is derived from an EMBL/GenBank/DDBJ whole genome shotgun (WGS) entry which is preliminary data.</text>
</comment>
<evidence type="ECO:0000313" key="11">
    <source>
        <dbReference type="EMBL" id="KPM46923.1"/>
    </source>
</evidence>
<evidence type="ECO:0000256" key="6">
    <source>
        <dbReference type="ARBA" id="ARBA00022676"/>
    </source>
</evidence>
<organism evidence="11 12">
    <name type="scientific">Jiulongibacter sediminis</name>
    <dbReference type="NCBI Taxonomy" id="1605367"/>
    <lineage>
        <taxon>Bacteria</taxon>
        <taxon>Pseudomonadati</taxon>
        <taxon>Bacteroidota</taxon>
        <taxon>Cytophagia</taxon>
        <taxon>Cytophagales</taxon>
        <taxon>Leadbetterellaceae</taxon>
        <taxon>Jiulongibacter</taxon>
    </lineage>
</organism>
<dbReference type="PANTHER" id="PTHR30372:SF4">
    <property type="entry name" value="LIPID-A-DISACCHARIDE SYNTHASE, MITOCHONDRIAL-RELATED"/>
    <property type="match status" value="1"/>
</dbReference>
<dbReference type="EC" id="2.4.1.182" evidence="2 10"/>
<dbReference type="NCBIfam" id="TIGR00215">
    <property type="entry name" value="lpxB"/>
    <property type="match status" value="1"/>
</dbReference>
<gene>
    <name evidence="11" type="ORF">AFM12_16960</name>
</gene>
<comment type="catalytic activity">
    <reaction evidence="9">
        <text>a lipid X + a UDP-2-N,3-O-bis[(3R)-3-hydroxyacyl]-alpha-D-glucosamine = a lipid A disaccharide + UDP + H(+)</text>
        <dbReference type="Rhea" id="RHEA:67828"/>
        <dbReference type="ChEBI" id="CHEBI:15378"/>
        <dbReference type="ChEBI" id="CHEBI:58223"/>
        <dbReference type="ChEBI" id="CHEBI:137748"/>
        <dbReference type="ChEBI" id="CHEBI:176338"/>
        <dbReference type="ChEBI" id="CHEBI:176343"/>
        <dbReference type="EC" id="2.4.1.182"/>
    </reaction>
</comment>
<evidence type="ECO:0000256" key="7">
    <source>
        <dbReference type="ARBA" id="ARBA00022679"/>
    </source>
</evidence>
<keyword evidence="8" id="KW-0443">Lipid metabolism</keyword>
<keyword evidence="4" id="KW-0444">Lipid biosynthesis</keyword>
<dbReference type="PATRIC" id="fig|1605367.3.peg.825"/>
<evidence type="ECO:0000256" key="2">
    <source>
        <dbReference type="ARBA" id="ARBA00012687"/>
    </source>
</evidence>
<proteinExistence type="predicted"/>
<keyword evidence="6" id="KW-0328">Glycosyltransferase</keyword>
<dbReference type="EMBL" id="LGTQ01000013">
    <property type="protein sequence ID" value="KPM46923.1"/>
    <property type="molecule type" value="Genomic_DNA"/>
</dbReference>
<evidence type="ECO:0000256" key="1">
    <source>
        <dbReference type="ARBA" id="ARBA00002056"/>
    </source>
</evidence>
<evidence type="ECO:0000256" key="5">
    <source>
        <dbReference type="ARBA" id="ARBA00022556"/>
    </source>
</evidence>
<dbReference type="GO" id="GO:0008915">
    <property type="term" value="F:lipid-A-disaccharide synthase activity"/>
    <property type="evidence" value="ECO:0007669"/>
    <property type="project" value="UniProtKB-UniRule"/>
</dbReference>
<reference evidence="11 12" key="1">
    <citation type="submission" date="2015-07" db="EMBL/GenBank/DDBJ databases">
        <title>The draft genome sequence of Leadbetterella sp. JN14-9.</title>
        <authorList>
            <person name="Liu Y."/>
            <person name="Du J."/>
            <person name="Shao Z."/>
        </authorList>
    </citation>
    <scope>NUCLEOTIDE SEQUENCE [LARGE SCALE GENOMIC DNA]</scope>
    <source>
        <strain evidence="11 12">JN14-9</strain>
    </source>
</reference>
<keyword evidence="7" id="KW-0808">Transferase</keyword>
<dbReference type="GO" id="GO:0016020">
    <property type="term" value="C:membrane"/>
    <property type="evidence" value="ECO:0007669"/>
    <property type="project" value="GOC"/>
</dbReference>
<evidence type="ECO:0000256" key="10">
    <source>
        <dbReference type="NCBIfam" id="TIGR00215"/>
    </source>
</evidence>
<protein>
    <recommendedName>
        <fullName evidence="3 10">Lipid-A-disaccharide synthase</fullName>
        <ecNumber evidence="2 10">2.4.1.182</ecNumber>
    </recommendedName>
</protein>
<dbReference type="STRING" id="1605367.AFM12_16960"/>
<dbReference type="Pfam" id="PF02684">
    <property type="entry name" value="LpxB"/>
    <property type="match status" value="1"/>
</dbReference>
<dbReference type="SUPFAM" id="SSF53756">
    <property type="entry name" value="UDP-Glycosyltransferase/glycogen phosphorylase"/>
    <property type="match status" value="1"/>
</dbReference>
<dbReference type="GO" id="GO:0009245">
    <property type="term" value="P:lipid A biosynthetic process"/>
    <property type="evidence" value="ECO:0007669"/>
    <property type="project" value="UniProtKB-UniRule"/>
</dbReference>
<evidence type="ECO:0000313" key="12">
    <source>
        <dbReference type="Proteomes" id="UP000050454"/>
    </source>
</evidence>
<dbReference type="PANTHER" id="PTHR30372">
    <property type="entry name" value="LIPID-A-DISACCHARIDE SYNTHASE"/>
    <property type="match status" value="1"/>
</dbReference>
<sequence length="368" mass="41630">MKYFLIAGEKSGDLHAGNLSVAIKKKKPQVQLMGWGGAEMEQAGVEIRQNYKDLAFMGLDFLSSIGKLRKLFKACKEQILEFQPVALILVDYSGFNLRIARWAKKKGIPVFYYIAPKTWAWNSLRNKSIRKNVNWLLAILPFEEDYFSSKGIKTSYVGNPLVERINDFKPDQSFKDSLPQEFSHVVALLPGSRAKEVQRMADQMKVLAKKFDDVLFVIAGVSDLEKSQYGYFGCLRNCEVVYDKTYDLLAIADAAVVTSGTATLETALFDVPQVVVYKTSGLTYFLAKNLIRVKFISLVNLIMDKEVVNELIQEEFTTTNLYTALHGLIEDTKIKEKQLVSYQKLKVILGDKKASNEAAKIILNEQFI</sequence>
<dbReference type="Proteomes" id="UP000050454">
    <property type="component" value="Unassembled WGS sequence"/>
</dbReference>
<dbReference type="RefSeq" id="WP_055150734.1">
    <property type="nucleotide sequence ID" value="NZ_JXSZ01000013.1"/>
</dbReference>
<evidence type="ECO:0000256" key="8">
    <source>
        <dbReference type="ARBA" id="ARBA00023098"/>
    </source>
</evidence>
<comment type="function">
    <text evidence="1">Condensation of UDP-2,3-diacylglucosamine and 2,3-diacylglucosamine-1-phosphate to form lipid A disaccharide, a precursor of lipid A, a phosphorylated glycolipid that anchors the lipopolysaccharide to the outer membrane of the cell.</text>
</comment>
<evidence type="ECO:0000256" key="4">
    <source>
        <dbReference type="ARBA" id="ARBA00022516"/>
    </source>
</evidence>
<accession>A0A0P7BZ80</accession>
<evidence type="ECO:0000256" key="9">
    <source>
        <dbReference type="ARBA" id="ARBA00048975"/>
    </source>
</evidence>
<keyword evidence="12" id="KW-1185">Reference proteome</keyword>
<evidence type="ECO:0000256" key="3">
    <source>
        <dbReference type="ARBA" id="ARBA00020902"/>
    </source>
</evidence>
<dbReference type="AlphaFoldDB" id="A0A0P7BZ80"/>
<dbReference type="OrthoDB" id="9801642at2"/>
<dbReference type="InterPro" id="IPR003835">
    <property type="entry name" value="Glyco_trans_19"/>
</dbReference>